<dbReference type="AlphaFoldDB" id="A0A9Y2MWD8"/>
<feature type="signal peptide" evidence="2">
    <location>
        <begin position="1"/>
        <end position="19"/>
    </location>
</feature>
<evidence type="ECO:0000313" key="3">
    <source>
        <dbReference type="EMBL" id="WIX79643.1"/>
    </source>
</evidence>
<keyword evidence="4" id="KW-1185">Reference proteome</keyword>
<dbReference type="PROSITE" id="PS51257">
    <property type="entry name" value="PROKAR_LIPOPROTEIN"/>
    <property type="match status" value="1"/>
</dbReference>
<evidence type="ECO:0000313" key="4">
    <source>
        <dbReference type="Proteomes" id="UP001236014"/>
    </source>
</evidence>
<dbReference type="RefSeq" id="WP_285970326.1">
    <property type="nucleotide sequence ID" value="NZ_CP127294.1"/>
</dbReference>
<evidence type="ECO:0008006" key="5">
    <source>
        <dbReference type="Google" id="ProtNLM"/>
    </source>
</evidence>
<proteinExistence type="predicted"/>
<feature type="chain" id="PRO_5040770181" description="Lipoprotein" evidence="2">
    <location>
        <begin position="20"/>
        <end position="166"/>
    </location>
</feature>
<protein>
    <recommendedName>
        <fullName evidence="5">Lipoprotein</fullName>
    </recommendedName>
</protein>
<evidence type="ECO:0000256" key="2">
    <source>
        <dbReference type="SAM" id="SignalP"/>
    </source>
</evidence>
<sequence>MSRRAGALAAIIAAAGVLAAGCTADDEPSTRPPAAYTSVPAPATTGGPFASPSPSSTLNAPAGDQAYVKRGAQTGLPDVDVLITLDWAKGKINPPAGTVDVQVGNRVRVVLTSDQQVDVNVDGHPEAATAVGPGDSANIDWAVTQPGGVAVTLGADKTLLTTVRAS</sequence>
<keyword evidence="2" id="KW-0732">Signal</keyword>
<reference evidence="3 4" key="1">
    <citation type="submission" date="2023-06" db="EMBL/GenBank/DDBJ databases">
        <authorList>
            <person name="Oyuntsetseg B."/>
            <person name="Kim S.B."/>
        </authorList>
    </citation>
    <scope>NUCLEOTIDE SEQUENCE [LARGE SCALE GENOMIC DNA]</scope>
    <source>
        <strain evidence="3 4">2-15</strain>
    </source>
</reference>
<accession>A0A9Y2MWD8</accession>
<name>A0A9Y2MWD8_9PSEU</name>
<dbReference type="EMBL" id="CP127294">
    <property type="protein sequence ID" value="WIX79643.1"/>
    <property type="molecule type" value="Genomic_DNA"/>
</dbReference>
<organism evidence="3 4">
    <name type="scientific">Amycolatopsis carbonis</name>
    <dbReference type="NCBI Taxonomy" id="715471"/>
    <lineage>
        <taxon>Bacteria</taxon>
        <taxon>Bacillati</taxon>
        <taxon>Actinomycetota</taxon>
        <taxon>Actinomycetes</taxon>
        <taxon>Pseudonocardiales</taxon>
        <taxon>Pseudonocardiaceae</taxon>
        <taxon>Amycolatopsis</taxon>
    </lineage>
</organism>
<dbReference type="Proteomes" id="UP001236014">
    <property type="component" value="Chromosome"/>
</dbReference>
<feature type="region of interest" description="Disordered" evidence="1">
    <location>
        <begin position="23"/>
        <end position="62"/>
    </location>
</feature>
<gene>
    <name evidence="3" type="ORF">QRX50_02215</name>
</gene>
<dbReference type="KEGG" id="acab:QRX50_02215"/>
<evidence type="ECO:0000256" key="1">
    <source>
        <dbReference type="SAM" id="MobiDB-lite"/>
    </source>
</evidence>